<accession>F2JJA2</accession>
<evidence type="ECO:0000259" key="1">
    <source>
        <dbReference type="PROSITE" id="PS51186"/>
    </source>
</evidence>
<dbReference type="Gene3D" id="3.40.630.110">
    <property type="entry name" value="GNAT acetyltransferase-like"/>
    <property type="match status" value="1"/>
</dbReference>
<evidence type="ECO:0000313" key="3">
    <source>
        <dbReference type="Proteomes" id="UP000008467"/>
    </source>
</evidence>
<dbReference type="InterPro" id="IPR042573">
    <property type="entry name" value="GNAT_acetyltra_N"/>
</dbReference>
<organism evidence="2 3">
    <name type="scientific">Cellulosilyticum lentocellum (strain ATCC 49066 / DSM 5427 / NCIMB 11756 / RHM5)</name>
    <name type="common">Clostridium lentocellum</name>
    <dbReference type="NCBI Taxonomy" id="642492"/>
    <lineage>
        <taxon>Bacteria</taxon>
        <taxon>Bacillati</taxon>
        <taxon>Bacillota</taxon>
        <taxon>Clostridia</taxon>
        <taxon>Lachnospirales</taxon>
        <taxon>Cellulosilyticaceae</taxon>
        <taxon>Cellulosilyticum</taxon>
    </lineage>
</organism>
<dbReference type="InterPro" id="IPR000182">
    <property type="entry name" value="GNAT_dom"/>
</dbReference>
<dbReference type="Proteomes" id="UP000008467">
    <property type="component" value="Chromosome"/>
</dbReference>
<dbReference type="STRING" id="642492.Clole_2694"/>
<dbReference type="GO" id="GO:0016747">
    <property type="term" value="F:acyltransferase activity, transferring groups other than amino-acyl groups"/>
    <property type="evidence" value="ECO:0007669"/>
    <property type="project" value="InterPro"/>
</dbReference>
<dbReference type="SUPFAM" id="SSF55729">
    <property type="entry name" value="Acyl-CoA N-acyltransferases (Nat)"/>
    <property type="match status" value="1"/>
</dbReference>
<dbReference type="PANTHER" id="PTHR31143">
    <property type="match status" value="1"/>
</dbReference>
<dbReference type="Pfam" id="PF12746">
    <property type="entry name" value="GNAT_acetyltran"/>
    <property type="match status" value="1"/>
</dbReference>
<dbReference type="PANTHER" id="PTHR31143:SF2">
    <property type="entry name" value="FR47-LIKE DOMAIN-CONTAINING PROTEIN-RELATED"/>
    <property type="match status" value="1"/>
</dbReference>
<protein>
    <submittedName>
        <fullName evidence="2">GCN5-related N-acetyltransferase</fullName>
    </submittedName>
</protein>
<dbReference type="InterPro" id="IPR027365">
    <property type="entry name" value="GNAT_acetyltra_YdfB-like"/>
</dbReference>
<keyword evidence="3" id="KW-1185">Reference proteome</keyword>
<dbReference type="InterPro" id="IPR016181">
    <property type="entry name" value="Acyl_CoA_acyltransferase"/>
</dbReference>
<keyword evidence="2" id="KW-0808">Transferase</keyword>
<reference evidence="2 3" key="1">
    <citation type="journal article" date="2011" name="J. Bacteriol.">
        <title>Complete genome sequence of the cellulose-degrading bacterium Cellulosilyticum lentocellum.</title>
        <authorList>
            <consortium name="US DOE Joint Genome Institute"/>
            <person name="Miller D.A."/>
            <person name="Suen G."/>
            <person name="Bruce D."/>
            <person name="Copeland A."/>
            <person name="Cheng J.F."/>
            <person name="Detter C."/>
            <person name="Goodwin L.A."/>
            <person name="Han C.S."/>
            <person name="Hauser L.J."/>
            <person name="Land M.L."/>
            <person name="Lapidus A."/>
            <person name="Lucas S."/>
            <person name="Meincke L."/>
            <person name="Pitluck S."/>
            <person name="Tapia R."/>
            <person name="Teshima H."/>
            <person name="Woyke T."/>
            <person name="Fox B.G."/>
            <person name="Angert E.R."/>
            <person name="Currie C.R."/>
        </authorList>
    </citation>
    <scope>NUCLEOTIDE SEQUENCE [LARGE SCALE GENOMIC DNA]</scope>
    <source>
        <strain evidence="3">ATCC 49066 / DSM 5427 / NCIMB 11756 / RHM5</strain>
    </source>
</reference>
<feature type="domain" description="N-acetyltransferase" evidence="1">
    <location>
        <begin position="118"/>
        <end position="260"/>
    </location>
</feature>
<dbReference type="RefSeq" id="WP_013657688.1">
    <property type="nucleotide sequence ID" value="NC_015275.1"/>
</dbReference>
<dbReference type="eggNOG" id="COG1670">
    <property type="taxonomic scope" value="Bacteria"/>
</dbReference>
<sequence length="260" mass="29459">MAVYSIKGEQLRKVAHLFDGWEETLIWSALQECMGSVFADSIEHPTAAQVVIADFCFLAGQPQLELVLHNPNKSKSQFIIMVPENEAWAKLIEESYGSHAKKITRYAIKKEPNVFDPLRLKTAIESIGSDYEIKLIDEAIYQQAMASEWSRDLCSQFENGKVYKEKGLGVAVLYKGELVSGASSYTRYNEGIEIEIDTKTEFRRKGLAYAAAAKLILECIDRNLYPSWDAQNKWSVALAEKLGYHFDKEYTAYEISLFGL</sequence>
<evidence type="ECO:0000313" key="2">
    <source>
        <dbReference type="EMBL" id="ADZ84395.1"/>
    </source>
</evidence>
<dbReference type="HOGENOM" id="CLU_074296_2_0_9"/>
<dbReference type="PROSITE" id="PS51186">
    <property type="entry name" value="GNAT"/>
    <property type="match status" value="1"/>
</dbReference>
<gene>
    <name evidence="2" type="ordered locus">Clole_2694</name>
</gene>
<dbReference type="Gene3D" id="3.40.630.30">
    <property type="match status" value="1"/>
</dbReference>
<dbReference type="EMBL" id="CP002582">
    <property type="protein sequence ID" value="ADZ84395.1"/>
    <property type="molecule type" value="Genomic_DNA"/>
</dbReference>
<dbReference type="KEGG" id="cle:Clole_2694"/>
<dbReference type="AlphaFoldDB" id="F2JJA2"/>
<name>F2JJA2_CELLD</name>
<proteinExistence type="predicted"/>